<gene>
    <name evidence="2" type="ORF">B0H17DRAFT_1212888</name>
</gene>
<keyword evidence="1" id="KW-0732">Signal</keyword>
<comment type="caution">
    <text evidence="2">The sequence shown here is derived from an EMBL/GenBank/DDBJ whole genome shotgun (WGS) entry which is preliminary data.</text>
</comment>
<evidence type="ECO:0000256" key="1">
    <source>
        <dbReference type="SAM" id="SignalP"/>
    </source>
</evidence>
<keyword evidence="3" id="KW-1185">Reference proteome</keyword>
<organism evidence="2 3">
    <name type="scientific">Mycena rosella</name>
    <name type="common">Pink bonnet</name>
    <name type="synonym">Agaricus rosellus</name>
    <dbReference type="NCBI Taxonomy" id="1033263"/>
    <lineage>
        <taxon>Eukaryota</taxon>
        <taxon>Fungi</taxon>
        <taxon>Dikarya</taxon>
        <taxon>Basidiomycota</taxon>
        <taxon>Agaricomycotina</taxon>
        <taxon>Agaricomycetes</taxon>
        <taxon>Agaricomycetidae</taxon>
        <taxon>Agaricales</taxon>
        <taxon>Marasmiineae</taxon>
        <taxon>Mycenaceae</taxon>
        <taxon>Mycena</taxon>
    </lineage>
</organism>
<protein>
    <submittedName>
        <fullName evidence="2">Uncharacterized protein</fullName>
    </submittedName>
</protein>
<dbReference type="AlphaFoldDB" id="A0AAD7CRG5"/>
<accession>A0AAD7CRG5</accession>
<feature type="signal peptide" evidence="1">
    <location>
        <begin position="1"/>
        <end position="22"/>
    </location>
</feature>
<evidence type="ECO:0000313" key="3">
    <source>
        <dbReference type="Proteomes" id="UP001221757"/>
    </source>
</evidence>
<reference evidence="2" key="1">
    <citation type="submission" date="2023-03" db="EMBL/GenBank/DDBJ databases">
        <title>Massive genome expansion in bonnet fungi (Mycena s.s.) driven by repeated elements and novel gene families across ecological guilds.</title>
        <authorList>
            <consortium name="Lawrence Berkeley National Laboratory"/>
            <person name="Harder C.B."/>
            <person name="Miyauchi S."/>
            <person name="Viragh M."/>
            <person name="Kuo A."/>
            <person name="Thoen E."/>
            <person name="Andreopoulos B."/>
            <person name="Lu D."/>
            <person name="Skrede I."/>
            <person name="Drula E."/>
            <person name="Henrissat B."/>
            <person name="Morin E."/>
            <person name="Kohler A."/>
            <person name="Barry K."/>
            <person name="LaButti K."/>
            <person name="Morin E."/>
            <person name="Salamov A."/>
            <person name="Lipzen A."/>
            <person name="Mereny Z."/>
            <person name="Hegedus B."/>
            <person name="Baldrian P."/>
            <person name="Stursova M."/>
            <person name="Weitz H."/>
            <person name="Taylor A."/>
            <person name="Grigoriev I.V."/>
            <person name="Nagy L.G."/>
            <person name="Martin F."/>
            <person name="Kauserud H."/>
        </authorList>
    </citation>
    <scope>NUCLEOTIDE SEQUENCE</scope>
    <source>
        <strain evidence="2">CBHHK067</strain>
    </source>
</reference>
<dbReference type="EMBL" id="JARKIE010000270">
    <property type="protein sequence ID" value="KAJ7659438.1"/>
    <property type="molecule type" value="Genomic_DNA"/>
</dbReference>
<feature type="chain" id="PRO_5042156334" evidence="1">
    <location>
        <begin position="23"/>
        <end position="112"/>
    </location>
</feature>
<sequence length="112" mass="11328">MRYHHTFALALVLLAAVGGTHAAPAPAAIAAAGTTNTPIGYFALRASKGRDAWHGRRNLEGGGEEDEIEAAEEGLLGWQVQAQAFGGAGAGPELDSYAALGGAREALMGGKA</sequence>
<name>A0AAD7CRG5_MYCRO</name>
<proteinExistence type="predicted"/>
<dbReference type="Proteomes" id="UP001221757">
    <property type="component" value="Unassembled WGS sequence"/>
</dbReference>
<evidence type="ECO:0000313" key="2">
    <source>
        <dbReference type="EMBL" id="KAJ7659438.1"/>
    </source>
</evidence>